<dbReference type="RefSeq" id="WP_144230694.1">
    <property type="nucleotide sequence ID" value="NZ_CBCRVV010000017.1"/>
</dbReference>
<dbReference type="EMBL" id="VMBG01000002">
    <property type="protein sequence ID" value="TSJ76874.1"/>
    <property type="molecule type" value="Genomic_DNA"/>
</dbReference>
<gene>
    <name evidence="1" type="ORF">FPL22_12205</name>
</gene>
<name>A0A556QJP8_9BACT</name>
<proteinExistence type="predicted"/>
<comment type="caution">
    <text evidence="1">The sequence shown here is derived from an EMBL/GenBank/DDBJ whole genome shotgun (WGS) entry which is preliminary data.</text>
</comment>
<protein>
    <submittedName>
        <fullName evidence="1">General secretion pathway protein GspM</fullName>
    </submittedName>
</protein>
<dbReference type="AlphaFoldDB" id="A0A556QJP8"/>
<reference evidence="1 2" key="1">
    <citation type="submission" date="2019-07" db="EMBL/GenBank/DDBJ databases">
        <title>Description of 53C-WASEF.</title>
        <authorList>
            <person name="Pitt A."/>
            <person name="Hahn M.W."/>
        </authorList>
    </citation>
    <scope>NUCLEOTIDE SEQUENCE [LARGE SCALE GENOMIC DNA]</scope>
    <source>
        <strain evidence="1 2">53C-WASEF</strain>
    </source>
</reference>
<sequence length="174" mass="19542">MKAFFLSRLLREKILMLAFVLIGALIWLSGVSDRVGAQWRAIKVTSTDLDVQQRWLLQRARIEKEATVAIEHLDPSRTFDNVRLQSELNSLARSAGLSNYDVSDSRTTRTSQFAVHSVQFSARNADISALIAFYQSLGQRAPYLGLEQFALASNRANPSQLTASWRVTSIEIAR</sequence>
<evidence type="ECO:0000313" key="2">
    <source>
        <dbReference type="Proteomes" id="UP000315648"/>
    </source>
</evidence>
<organism evidence="1 2">
    <name type="scientific">Rariglobus hedericola</name>
    <dbReference type="NCBI Taxonomy" id="2597822"/>
    <lineage>
        <taxon>Bacteria</taxon>
        <taxon>Pseudomonadati</taxon>
        <taxon>Verrucomicrobiota</taxon>
        <taxon>Opitutia</taxon>
        <taxon>Opitutales</taxon>
        <taxon>Opitutaceae</taxon>
        <taxon>Rariglobus</taxon>
    </lineage>
</organism>
<dbReference type="Proteomes" id="UP000315648">
    <property type="component" value="Unassembled WGS sequence"/>
</dbReference>
<accession>A0A556QJP8</accession>
<evidence type="ECO:0000313" key="1">
    <source>
        <dbReference type="EMBL" id="TSJ76874.1"/>
    </source>
</evidence>
<dbReference type="OrthoDB" id="195207at2"/>
<keyword evidence="2" id="KW-1185">Reference proteome</keyword>